<dbReference type="PIRSF" id="PIRSF006066">
    <property type="entry name" value="HI0050"/>
    <property type="match status" value="1"/>
</dbReference>
<dbReference type="OrthoDB" id="9785600at2"/>
<dbReference type="STRING" id="1120975.SAMN02746064_01142"/>
<evidence type="ECO:0000313" key="9">
    <source>
        <dbReference type="EMBL" id="SHE75404.1"/>
    </source>
</evidence>
<organism evidence="9 10">
    <name type="scientific">Alkalibacter saccharofermentans DSM 14828</name>
    <dbReference type="NCBI Taxonomy" id="1120975"/>
    <lineage>
        <taxon>Bacteria</taxon>
        <taxon>Bacillati</taxon>
        <taxon>Bacillota</taxon>
        <taxon>Clostridia</taxon>
        <taxon>Eubacteriales</taxon>
        <taxon>Eubacteriaceae</taxon>
        <taxon>Alkalibacter</taxon>
    </lineage>
</organism>
<keyword evidence="6 7" id="KW-0472">Membrane</keyword>
<dbReference type="RefSeq" id="WP_073270124.1">
    <property type="nucleotide sequence ID" value="NZ_FQTU01000006.1"/>
</dbReference>
<dbReference type="PANTHER" id="PTHR33362:SF2">
    <property type="entry name" value="TRAP TRANSPORTER LARGE PERMEASE PROTEIN"/>
    <property type="match status" value="1"/>
</dbReference>
<feature type="transmembrane region" description="Helical" evidence="7">
    <location>
        <begin position="284"/>
        <end position="304"/>
    </location>
</feature>
<keyword evidence="3" id="KW-0997">Cell inner membrane</keyword>
<dbReference type="Proteomes" id="UP000184251">
    <property type="component" value="Unassembled WGS sequence"/>
</dbReference>
<feature type="transmembrane region" description="Helical" evidence="7">
    <location>
        <begin position="85"/>
        <end position="108"/>
    </location>
</feature>
<evidence type="ECO:0000256" key="7">
    <source>
        <dbReference type="SAM" id="Phobius"/>
    </source>
</evidence>
<feature type="transmembrane region" description="Helical" evidence="7">
    <location>
        <begin position="364"/>
        <end position="387"/>
    </location>
</feature>
<keyword evidence="2" id="KW-1003">Cell membrane</keyword>
<keyword evidence="10" id="KW-1185">Reference proteome</keyword>
<evidence type="ECO:0000256" key="1">
    <source>
        <dbReference type="ARBA" id="ARBA00004429"/>
    </source>
</evidence>
<reference evidence="9 10" key="1">
    <citation type="submission" date="2016-11" db="EMBL/GenBank/DDBJ databases">
        <authorList>
            <person name="Jaros S."/>
            <person name="Januszkiewicz K."/>
            <person name="Wedrychowicz H."/>
        </authorList>
    </citation>
    <scope>NUCLEOTIDE SEQUENCE [LARGE SCALE GENOMIC DNA]</scope>
    <source>
        <strain evidence="9 10">DSM 14828</strain>
    </source>
</reference>
<evidence type="ECO:0000313" key="10">
    <source>
        <dbReference type="Proteomes" id="UP000184251"/>
    </source>
</evidence>
<feature type="transmembrane region" description="Helical" evidence="7">
    <location>
        <begin position="218"/>
        <end position="241"/>
    </location>
</feature>
<evidence type="ECO:0000256" key="4">
    <source>
        <dbReference type="ARBA" id="ARBA00022692"/>
    </source>
</evidence>
<evidence type="ECO:0000256" key="3">
    <source>
        <dbReference type="ARBA" id="ARBA00022519"/>
    </source>
</evidence>
<feature type="transmembrane region" description="Helical" evidence="7">
    <location>
        <begin position="247"/>
        <end position="263"/>
    </location>
</feature>
<dbReference type="InterPro" id="IPR004681">
    <property type="entry name" value="TRAP_DctM"/>
</dbReference>
<evidence type="ECO:0000256" key="5">
    <source>
        <dbReference type="ARBA" id="ARBA00022989"/>
    </source>
</evidence>
<feature type="transmembrane region" description="Helical" evidence="7">
    <location>
        <begin position="399"/>
        <end position="423"/>
    </location>
</feature>
<dbReference type="NCBIfam" id="TIGR00786">
    <property type="entry name" value="dctM"/>
    <property type="match status" value="1"/>
</dbReference>
<keyword evidence="4 7" id="KW-0812">Transmembrane</keyword>
<evidence type="ECO:0000256" key="2">
    <source>
        <dbReference type="ARBA" id="ARBA00022475"/>
    </source>
</evidence>
<gene>
    <name evidence="9" type="ORF">SAMN02746064_01142</name>
</gene>
<sequence>MDTQTIGILMLLGIFLFLLFMRMEILFSILIASVCTMLYLELPLSIVITRGLATIRSYGMLAIPLFIIAGEVLSDGSLSEKIIEFVEALIGWVRGGMAMVNIAASTFFGGISGSPLADISSLGTVLIPMMKKQGYDEEFATNITITSAQQGLMIPPSHNMIIYAMAAGGVASVSKLFLAGIVPGLLLALVLMIYSFYCAIKRGYPKGEPFNFIKLVKTFFSSFWGLMTLVIIIVGATTGVFTATESAAIAILWALFVTTFIYRDMTPKRFWDLLGRCVITVSRLLIVMGVSASFGFIIAFLRVPQMLSGLIYNFTENPVVIMLIINLILILLGMIMDMGSILIITTPIFLPIAMSIGVDPVHFGIIMIFNLAIGMMTPPVGGALMVGHLISGVKLERMYVTLIPFFIIMGVTLIVITFFPAIVMTLPNLIS</sequence>
<dbReference type="InterPro" id="IPR010656">
    <property type="entry name" value="DctM"/>
</dbReference>
<feature type="transmembrane region" description="Helical" evidence="7">
    <location>
        <begin position="55"/>
        <end position="73"/>
    </location>
</feature>
<dbReference type="Pfam" id="PF06808">
    <property type="entry name" value="DctM"/>
    <property type="match status" value="1"/>
</dbReference>
<protein>
    <submittedName>
        <fullName evidence="9">TRAP transporter, DctM subunit</fullName>
    </submittedName>
</protein>
<proteinExistence type="predicted"/>
<feature type="transmembrane region" description="Helical" evidence="7">
    <location>
        <begin position="6"/>
        <end position="22"/>
    </location>
</feature>
<dbReference type="EMBL" id="FQTU01000006">
    <property type="protein sequence ID" value="SHE75404.1"/>
    <property type="molecule type" value="Genomic_DNA"/>
</dbReference>
<feature type="transmembrane region" description="Helical" evidence="7">
    <location>
        <begin position="29"/>
        <end position="49"/>
    </location>
</feature>
<comment type="subcellular location">
    <subcellularLocation>
        <location evidence="1">Cell inner membrane</location>
        <topology evidence="1">Multi-pass membrane protein</topology>
    </subcellularLocation>
</comment>
<feature type="transmembrane region" description="Helical" evidence="7">
    <location>
        <begin position="176"/>
        <end position="197"/>
    </location>
</feature>
<dbReference type="PANTHER" id="PTHR33362">
    <property type="entry name" value="SIALIC ACID TRAP TRANSPORTER PERMEASE PROTEIN SIAT-RELATED"/>
    <property type="match status" value="1"/>
</dbReference>
<evidence type="ECO:0000256" key="6">
    <source>
        <dbReference type="ARBA" id="ARBA00023136"/>
    </source>
</evidence>
<keyword evidence="5 7" id="KW-1133">Transmembrane helix</keyword>
<dbReference type="GO" id="GO:0022857">
    <property type="term" value="F:transmembrane transporter activity"/>
    <property type="evidence" value="ECO:0007669"/>
    <property type="project" value="TreeGrafter"/>
</dbReference>
<evidence type="ECO:0000259" key="8">
    <source>
        <dbReference type="Pfam" id="PF06808"/>
    </source>
</evidence>
<dbReference type="GO" id="GO:0005886">
    <property type="term" value="C:plasma membrane"/>
    <property type="evidence" value="ECO:0007669"/>
    <property type="project" value="UniProtKB-SubCell"/>
</dbReference>
<feature type="domain" description="TRAP C4-dicarboxylate transport system permease DctM subunit" evidence="8">
    <location>
        <begin position="12"/>
        <end position="422"/>
    </location>
</feature>
<feature type="transmembrane region" description="Helical" evidence="7">
    <location>
        <begin position="339"/>
        <end position="358"/>
    </location>
</feature>
<name>A0A1M4W297_9FIRM</name>
<feature type="transmembrane region" description="Helical" evidence="7">
    <location>
        <begin position="310"/>
        <end position="332"/>
    </location>
</feature>
<dbReference type="AlphaFoldDB" id="A0A1M4W297"/>
<accession>A0A1M4W297</accession>